<dbReference type="Gene3D" id="3.40.30.10">
    <property type="entry name" value="Glutaredoxin"/>
    <property type="match status" value="1"/>
</dbReference>
<dbReference type="EMBL" id="SWBQ01000002">
    <property type="protein sequence ID" value="TKC06947.1"/>
    <property type="molecule type" value="Genomic_DNA"/>
</dbReference>
<dbReference type="InterPro" id="IPR050553">
    <property type="entry name" value="Thioredoxin_ResA/DsbE_sf"/>
</dbReference>
<evidence type="ECO:0000256" key="3">
    <source>
        <dbReference type="ARBA" id="ARBA00023157"/>
    </source>
</evidence>
<dbReference type="InterPro" id="IPR013766">
    <property type="entry name" value="Thioredoxin_domain"/>
</dbReference>
<dbReference type="Pfam" id="PF00578">
    <property type="entry name" value="AhpC-TSA"/>
    <property type="match status" value="1"/>
</dbReference>
<dbReference type="CDD" id="cd02966">
    <property type="entry name" value="TlpA_like_family"/>
    <property type="match status" value="1"/>
</dbReference>
<dbReference type="PANTHER" id="PTHR42852">
    <property type="entry name" value="THIOL:DISULFIDE INTERCHANGE PROTEIN DSBE"/>
    <property type="match status" value="1"/>
</dbReference>
<gene>
    <name evidence="7" type="ORF">FA047_06660</name>
</gene>
<keyword evidence="3" id="KW-1015">Disulfide bond</keyword>
<evidence type="ECO:0000256" key="2">
    <source>
        <dbReference type="ARBA" id="ARBA00022748"/>
    </source>
</evidence>
<evidence type="ECO:0000313" key="8">
    <source>
        <dbReference type="Proteomes" id="UP000307244"/>
    </source>
</evidence>
<feature type="signal peptide" evidence="5">
    <location>
        <begin position="1"/>
        <end position="19"/>
    </location>
</feature>
<sequence>MKNKLICFLLVLIPTVLFAQKKFQISGTIDRKMDGHMIKMNIILPPYAKGLPEQVTAIKDGKFFFQSDRSGFELYGFTISHAGKLYNQIIRLLPKDTKIEFQDTLLKKYKVFDDGFQLVFARESAKIKNDSLQLLKNIEANIKQPFGSYLLFSHMDRIPESEVIRLEKMIPNRFRDNSWYVSLKMRISKFMIGKPALEFSQNDPGGNLFKLSNLKGKYVLLDFWASWCIPCRKENPNLVRAFNKFNGKGFEILSVSLDTDKNQWVAAIKADGLTWHHVTDLKGWENSVSRGLYQVQSVPQNYLINPEGIIIAKNLYGNEIEKILEKVIP</sequence>
<comment type="subcellular location">
    <subcellularLocation>
        <location evidence="1">Cell envelope</location>
    </subcellularLocation>
</comment>
<evidence type="ECO:0000256" key="5">
    <source>
        <dbReference type="SAM" id="SignalP"/>
    </source>
</evidence>
<evidence type="ECO:0000256" key="4">
    <source>
        <dbReference type="ARBA" id="ARBA00023284"/>
    </source>
</evidence>
<name>A0A4U1CHU5_9SPHI</name>
<evidence type="ECO:0000256" key="1">
    <source>
        <dbReference type="ARBA" id="ARBA00004196"/>
    </source>
</evidence>
<proteinExistence type="predicted"/>
<keyword evidence="5" id="KW-0732">Signal</keyword>
<dbReference type="PROSITE" id="PS51352">
    <property type="entry name" value="THIOREDOXIN_2"/>
    <property type="match status" value="1"/>
</dbReference>
<dbReference type="PANTHER" id="PTHR42852:SF6">
    <property type="entry name" value="THIOL:DISULFIDE INTERCHANGE PROTEIN DSBE"/>
    <property type="match status" value="1"/>
</dbReference>
<dbReference type="GO" id="GO:0030313">
    <property type="term" value="C:cell envelope"/>
    <property type="evidence" value="ECO:0007669"/>
    <property type="project" value="UniProtKB-SubCell"/>
</dbReference>
<dbReference type="RefSeq" id="WP_136835221.1">
    <property type="nucleotide sequence ID" value="NZ_SWBQ01000002.1"/>
</dbReference>
<evidence type="ECO:0000313" key="7">
    <source>
        <dbReference type="EMBL" id="TKC06947.1"/>
    </source>
</evidence>
<dbReference type="InterPro" id="IPR036249">
    <property type="entry name" value="Thioredoxin-like_sf"/>
</dbReference>
<dbReference type="OrthoDB" id="741057at2"/>
<reference evidence="7 8" key="1">
    <citation type="submission" date="2019-04" db="EMBL/GenBank/DDBJ databases">
        <title>Pedobacter sp. RP-3-15 sp. nov., isolated from Arctic soil.</title>
        <authorList>
            <person name="Dahal R.H."/>
            <person name="Kim D.-U."/>
        </authorList>
    </citation>
    <scope>NUCLEOTIDE SEQUENCE [LARGE SCALE GENOMIC DNA]</scope>
    <source>
        <strain evidence="7 8">RP-3-15</strain>
    </source>
</reference>
<organism evidence="7 8">
    <name type="scientific">Pedobacter frigoris</name>
    <dbReference type="NCBI Taxonomy" id="2571272"/>
    <lineage>
        <taxon>Bacteria</taxon>
        <taxon>Pseudomonadati</taxon>
        <taxon>Bacteroidota</taxon>
        <taxon>Sphingobacteriia</taxon>
        <taxon>Sphingobacteriales</taxon>
        <taxon>Sphingobacteriaceae</taxon>
        <taxon>Pedobacter</taxon>
    </lineage>
</organism>
<dbReference type="Proteomes" id="UP000307244">
    <property type="component" value="Unassembled WGS sequence"/>
</dbReference>
<keyword evidence="2" id="KW-0201">Cytochrome c-type biogenesis</keyword>
<dbReference type="SUPFAM" id="SSF52833">
    <property type="entry name" value="Thioredoxin-like"/>
    <property type="match status" value="1"/>
</dbReference>
<keyword evidence="8" id="KW-1185">Reference proteome</keyword>
<dbReference type="InterPro" id="IPR000866">
    <property type="entry name" value="AhpC/TSA"/>
</dbReference>
<dbReference type="GO" id="GO:0017004">
    <property type="term" value="P:cytochrome complex assembly"/>
    <property type="evidence" value="ECO:0007669"/>
    <property type="project" value="UniProtKB-KW"/>
</dbReference>
<protein>
    <submittedName>
        <fullName evidence="7">TlpA family protein disulfide reductase</fullName>
    </submittedName>
</protein>
<dbReference type="AlphaFoldDB" id="A0A4U1CHU5"/>
<accession>A0A4U1CHU5</accession>
<feature type="domain" description="Thioredoxin" evidence="6">
    <location>
        <begin position="190"/>
        <end position="329"/>
    </location>
</feature>
<comment type="caution">
    <text evidence="7">The sequence shown here is derived from an EMBL/GenBank/DDBJ whole genome shotgun (WGS) entry which is preliminary data.</text>
</comment>
<keyword evidence="4" id="KW-0676">Redox-active center</keyword>
<feature type="chain" id="PRO_5020648617" evidence="5">
    <location>
        <begin position="20"/>
        <end position="329"/>
    </location>
</feature>
<evidence type="ECO:0000259" key="6">
    <source>
        <dbReference type="PROSITE" id="PS51352"/>
    </source>
</evidence>